<evidence type="ECO:0000313" key="5">
    <source>
        <dbReference type="Proteomes" id="UP001189429"/>
    </source>
</evidence>
<dbReference type="EMBL" id="CAUYUJ010012536">
    <property type="protein sequence ID" value="CAK0834155.1"/>
    <property type="molecule type" value="Genomic_DNA"/>
</dbReference>
<keyword evidence="1" id="KW-0175">Coiled coil</keyword>
<feature type="domain" description="CAP-Gly" evidence="3">
    <location>
        <begin position="52"/>
        <end position="94"/>
    </location>
</feature>
<protein>
    <recommendedName>
        <fullName evidence="3">CAP-Gly domain-containing protein</fullName>
    </recommendedName>
</protein>
<dbReference type="SUPFAM" id="SSF74924">
    <property type="entry name" value="Cap-Gly domain"/>
    <property type="match status" value="1"/>
</dbReference>
<dbReference type="InterPro" id="IPR000938">
    <property type="entry name" value="CAP-Gly_domain"/>
</dbReference>
<feature type="coiled-coil region" evidence="1">
    <location>
        <begin position="175"/>
        <end position="223"/>
    </location>
</feature>
<dbReference type="InterPro" id="IPR036859">
    <property type="entry name" value="CAP-Gly_dom_sf"/>
</dbReference>
<evidence type="ECO:0000256" key="2">
    <source>
        <dbReference type="SAM" id="MobiDB-lite"/>
    </source>
</evidence>
<sequence>MLTAKATAALLAQSSASASHRRTGCPASVAMSFALGQRVSIKGRCGVVRFSGETDFKEGRWVGVELDEPVGKHNGSVGGRSYFTCAPHRGIFVRPESIAAVGVGGAAARAEPPSGPTQPRPEQPRARAAEKAERGGRTTTSTTETGIPRSRRRSSASSVLSEIVPAQSSALIFNADGEEVSVDDLIEALEEARQDNAGLHELLQQLREKERGLRQALQAEEVRSDAQLDAAEPLDGDPLRRICGAALEADELRSDAQCGAAEPLREGWTLENFFGQSLNAAVAGLLRAGTPSSREIELMRAIGSFTDPKEAT</sequence>
<reference evidence="4" key="1">
    <citation type="submission" date="2023-10" db="EMBL/GenBank/DDBJ databases">
        <authorList>
            <person name="Chen Y."/>
            <person name="Shah S."/>
            <person name="Dougan E. K."/>
            <person name="Thang M."/>
            <person name="Chan C."/>
        </authorList>
    </citation>
    <scope>NUCLEOTIDE SEQUENCE [LARGE SCALE GENOMIC DNA]</scope>
</reference>
<feature type="compositionally biased region" description="Basic and acidic residues" evidence="2">
    <location>
        <begin position="122"/>
        <end position="136"/>
    </location>
</feature>
<organism evidence="4 5">
    <name type="scientific">Prorocentrum cordatum</name>
    <dbReference type="NCBI Taxonomy" id="2364126"/>
    <lineage>
        <taxon>Eukaryota</taxon>
        <taxon>Sar</taxon>
        <taxon>Alveolata</taxon>
        <taxon>Dinophyceae</taxon>
        <taxon>Prorocentrales</taxon>
        <taxon>Prorocentraceae</taxon>
        <taxon>Prorocentrum</taxon>
    </lineage>
</organism>
<accession>A0ABN9SQI8</accession>
<evidence type="ECO:0000313" key="4">
    <source>
        <dbReference type="EMBL" id="CAK0834155.1"/>
    </source>
</evidence>
<feature type="non-terminal residue" evidence="4">
    <location>
        <position position="312"/>
    </location>
</feature>
<feature type="region of interest" description="Disordered" evidence="2">
    <location>
        <begin position="104"/>
        <end position="160"/>
    </location>
</feature>
<dbReference type="Proteomes" id="UP001189429">
    <property type="component" value="Unassembled WGS sequence"/>
</dbReference>
<keyword evidence="5" id="KW-1185">Reference proteome</keyword>
<comment type="caution">
    <text evidence="4">The sequence shown here is derived from an EMBL/GenBank/DDBJ whole genome shotgun (WGS) entry which is preliminary data.</text>
</comment>
<dbReference type="PANTHER" id="PTHR18916">
    <property type="entry name" value="DYNACTIN 1-RELATED MICROTUBULE-BINDING"/>
    <property type="match status" value="1"/>
</dbReference>
<proteinExistence type="predicted"/>
<feature type="compositionally biased region" description="Low complexity" evidence="2">
    <location>
        <begin position="137"/>
        <end position="146"/>
    </location>
</feature>
<dbReference type="Gene3D" id="2.30.30.190">
    <property type="entry name" value="CAP Gly-rich-like domain"/>
    <property type="match status" value="1"/>
</dbReference>
<dbReference type="Pfam" id="PF01302">
    <property type="entry name" value="CAP_GLY"/>
    <property type="match status" value="1"/>
</dbReference>
<gene>
    <name evidence="4" type="ORF">PCOR1329_LOCUS31638</name>
</gene>
<dbReference type="PROSITE" id="PS00845">
    <property type="entry name" value="CAP_GLY_1"/>
    <property type="match status" value="1"/>
</dbReference>
<evidence type="ECO:0000256" key="1">
    <source>
        <dbReference type="SAM" id="Coils"/>
    </source>
</evidence>
<dbReference type="SMART" id="SM01052">
    <property type="entry name" value="CAP_GLY"/>
    <property type="match status" value="1"/>
</dbReference>
<dbReference type="PROSITE" id="PS50245">
    <property type="entry name" value="CAP_GLY_2"/>
    <property type="match status" value="1"/>
</dbReference>
<name>A0ABN9SQI8_9DINO</name>
<evidence type="ECO:0000259" key="3">
    <source>
        <dbReference type="PROSITE" id="PS50245"/>
    </source>
</evidence>